<dbReference type="GO" id="GO:0006098">
    <property type="term" value="P:pentose-phosphate shunt"/>
    <property type="evidence" value="ECO:0007669"/>
    <property type="project" value="UniProtKB-UniPathway"/>
</dbReference>
<dbReference type="Pfam" id="PF01182">
    <property type="entry name" value="Glucosamine_iso"/>
    <property type="match status" value="1"/>
</dbReference>
<dbReference type="GO" id="GO:0017057">
    <property type="term" value="F:6-phosphogluconolactonase activity"/>
    <property type="evidence" value="ECO:0007669"/>
    <property type="project" value="UniProtKB-UniRule"/>
</dbReference>
<dbReference type="GO" id="GO:0005975">
    <property type="term" value="P:carbohydrate metabolic process"/>
    <property type="evidence" value="ECO:0007669"/>
    <property type="project" value="UniProtKB-UniRule"/>
</dbReference>
<evidence type="ECO:0000256" key="5">
    <source>
        <dbReference type="ARBA" id="ARBA00013198"/>
    </source>
</evidence>
<dbReference type="AlphaFoldDB" id="A0A1K1PG23"/>
<dbReference type="SUPFAM" id="SSF100950">
    <property type="entry name" value="NagB/RpiA/CoA transferase-like"/>
    <property type="match status" value="1"/>
</dbReference>
<dbReference type="PANTHER" id="PTHR11054:SF0">
    <property type="entry name" value="6-PHOSPHOGLUCONOLACTONASE"/>
    <property type="match status" value="1"/>
</dbReference>
<dbReference type="InterPro" id="IPR005900">
    <property type="entry name" value="6-phosphogluconolactonase_DevB"/>
</dbReference>
<dbReference type="EMBL" id="FPJE01000008">
    <property type="protein sequence ID" value="SFW46387.1"/>
    <property type="molecule type" value="Genomic_DNA"/>
</dbReference>
<evidence type="ECO:0000313" key="10">
    <source>
        <dbReference type="Proteomes" id="UP000182248"/>
    </source>
</evidence>
<dbReference type="Gene3D" id="3.40.50.1360">
    <property type="match status" value="1"/>
</dbReference>
<dbReference type="OrthoDB" id="9810967at2"/>
<keyword evidence="10" id="KW-1185">Reference proteome</keyword>
<accession>A0A1K1PG23</accession>
<sequence>MLKIFPSQEEILRKAAEIFSQSAKDAIKEKGYFSVSLTGGSSPKGLYQLLATDEYKKQIDWSKILVFWGDERWVPLDHELSNTKMAYEILLNHVPIPQENIFPMYKEGVKPEVYAAAYETQLKEKLGDDATIDLMLLGMGDDGHTASLFPQTEVLNEEKAWVSAYYLNSQEMYRITLTAPFINRAKNIVVITFGDAKAPALKQVLKGEYDPATYPSQLLDPVNGELLYLVDQKAAKFL</sequence>
<organism evidence="9 10">
    <name type="scientific">Sinomicrobium oceani</name>
    <dbReference type="NCBI Taxonomy" id="1150368"/>
    <lineage>
        <taxon>Bacteria</taxon>
        <taxon>Pseudomonadati</taxon>
        <taxon>Bacteroidota</taxon>
        <taxon>Flavobacteriia</taxon>
        <taxon>Flavobacteriales</taxon>
        <taxon>Flavobacteriaceae</taxon>
        <taxon>Sinomicrobium</taxon>
    </lineage>
</organism>
<dbReference type="NCBIfam" id="TIGR01198">
    <property type="entry name" value="pgl"/>
    <property type="match status" value="1"/>
</dbReference>
<protein>
    <recommendedName>
        <fullName evidence="6 7">6-phosphogluconolactonase</fullName>
        <shortName evidence="7">6PGL</shortName>
        <ecNumber evidence="5 7">3.1.1.31</ecNumber>
    </recommendedName>
</protein>
<comment type="catalytic activity">
    <reaction evidence="1 7">
        <text>6-phospho-D-glucono-1,5-lactone + H2O = 6-phospho-D-gluconate + H(+)</text>
        <dbReference type="Rhea" id="RHEA:12556"/>
        <dbReference type="ChEBI" id="CHEBI:15377"/>
        <dbReference type="ChEBI" id="CHEBI:15378"/>
        <dbReference type="ChEBI" id="CHEBI:57955"/>
        <dbReference type="ChEBI" id="CHEBI:58759"/>
        <dbReference type="EC" id="3.1.1.31"/>
    </reaction>
</comment>
<proteinExistence type="inferred from homology"/>
<reference evidence="9 10" key="1">
    <citation type="submission" date="2016-11" db="EMBL/GenBank/DDBJ databases">
        <authorList>
            <person name="Jaros S."/>
            <person name="Januszkiewicz K."/>
            <person name="Wedrychowicz H."/>
        </authorList>
    </citation>
    <scope>NUCLEOTIDE SEQUENCE [LARGE SCALE GENOMIC DNA]</scope>
    <source>
        <strain evidence="9 10">CGMCC 1.12145</strain>
    </source>
</reference>
<evidence type="ECO:0000256" key="4">
    <source>
        <dbReference type="ARBA" id="ARBA00010662"/>
    </source>
</evidence>
<gene>
    <name evidence="7" type="primary">pgl</name>
    <name evidence="9" type="ORF">SAMN02927921_01746</name>
</gene>
<dbReference type="RefSeq" id="WP_072316982.1">
    <property type="nucleotide sequence ID" value="NZ_FPJE01000008.1"/>
</dbReference>
<dbReference type="Proteomes" id="UP000182248">
    <property type="component" value="Unassembled WGS sequence"/>
</dbReference>
<name>A0A1K1PG23_9FLAO</name>
<evidence type="ECO:0000313" key="9">
    <source>
        <dbReference type="EMBL" id="SFW46387.1"/>
    </source>
</evidence>
<dbReference type="EC" id="3.1.1.31" evidence="5 7"/>
<dbReference type="InterPro" id="IPR037171">
    <property type="entry name" value="NagB/RpiA_transferase-like"/>
</dbReference>
<dbReference type="PANTHER" id="PTHR11054">
    <property type="entry name" value="6-PHOSPHOGLUCONOLACTONASE"/>
    <property type="match status" value="1"/>
</dbReference>
<comment type="function">
    <text evidence="2 7">Hydrolysis of 6-phosphogluconolactone to 6-phosphogluconate.</text>
</comment>
<dbReference type="CDD" id="cd01400">
    <property type="entry name" value="6PGL"/>
    <property type="match status" value="1"/>
</dbReference>
<evidence type="ECO:0000256" key="6">
    <source>
        <dbReference type="ARBA" id="ARBA00020337"/>
    </source>
</evidence>
<evidence type="ECO:0000259" key="8">
    <source>
        <dbReference type="Pfam" id="PF01182"/>
    </source>
</evidence>
<dbReference type="STRING" id="1150368.SAMN02927921_01746"/>
<evidence type="ECO:0000256" key="1">
    <source>
        <dbReference type="ARBA" id="ARBA00000832"/>
    </source>
</evidence>
<dbReference type="InterPro" id="IPR039104">
    <property type="entry name" value="6PGL"/>
</dbReference>
<comment type="pathway">
    <text evidence="3 7">Carbohydrate degradation; pentose phosphate pathway; D-ribulose 5-phosphate from D-glucose 6-phosphate (oxidative stage): step 2/3.</text>
</comment>
<evidence type="ECO:0000256" key="7">
    <source>
        <dbReference type="RuleBase" id="RU365095"/>
    </source>
</evidence>
<dbReference type="UniPathway" id="UPA00115">
    <property type="reaction ID" value="UER00409"/>
</dbReference>
<feature type="domain" description="Glucosamine/galactosamine-6-phosphate isomerase" evidence="8">
    <location>
        <begin position="7"/>
        <end position="227"/>
    </location>
</feature>
<keyword evidence="7" id="KW-0378">Hydrolase</keyword>
<evidence type="ECO:0000256" key="2">
    <source>
        <dbReference type="ARBA" id="ARBA00002681"/>
    </source>
</evidence>
<evidence type="ECO:0000256" key="3">
    <source>
        <dbReference type="ARBA" id="ARBA00004961"/>
    </source>
</evidence>
<comment type="similarity">
    <text evidence="4 7">Belongs to the glucosamine/galactosamine-6-phosphate isomerase family. 6-phosphogluconolactonase subfamily.</text>
</comment>
<dbReference type="InterPro" id="IPR006148">
    <property type="entry name" value="Glc/Gal-6P_isomerase"/>
</dbReference>